<name>A0AAN6MKX1_9PEZI</name>
<comment type="subcellular location">
    <subcellularLocation>
        <location evidence="2">Endoplasmic reticulum lumen</location>
    </subcellularLocation>
</comment>
<feature type="region of interest" description="Disordered" evidence="16">
    <location>
        <begin position="630"/>
        <end position="686"/>
    </location>
</feature>
<dbReference type="SUPFAM" id="SSF53067">
    <property type="entry name" value="Actin-like ATPase domain"/>
    <property type="match status" value="2"/>
</dbReference>
<dbReference type="PRINTS" id="PR00301">
    <property type="entry name" value="HEATSHOCK70"/>
</dbReference>
<organism evidence="18 19">
    <name type="scientific">Staphylotrichum tortipilum</name>
    <dbReference type="NCBI Taxonomy" id="2831512"/>
    <lineage>
        <taxon>Eukaryota</taxon>
        <taxon>Fungi</taxon>
        <taxon>Dikarya</taxon>
        <taxon>Ascomycota</taxon>
        <taxon>Pezizomycotina</taxon>
        <taxon>Sordariomycetes</taxon>
        <taxon>Sordariomycetidae</taxon>
        <taxon>Sordariales</taxon>
        <taxon>Chaetomiaceae</taxon>
        <taxon>Staphylotrichum</taxon>
    </lineage>
</organism>
<dbReference type="CDD" id="cd10241">
    <property type="entry name" value="ASKHA_NBD_HSP70_BiP"/>
    <property type="match status" value="1"/>
</dbReference>
<evidence type="ECO:0000256" key="15">
    <source>
        <dbReference type="RuleBase" id="RU003322"/>
    </source>
</evidence>
<keyword evidence="11" id="KW-0346">Stress response</keyword>
<dbReference type="FunFam" id="1.20.1270.10:FF:000009">
    <property type="entry name" value="DnaK-type molecular chaperone BiP"/>
    <property type="match status" value="1"/>
</dbReference>
<dbReference type="NCBIfam" id="NF001413">
    <property type="entry name" value="PRK00290.1"/>
    <property type="match status" value="1"/>
</dbReference>
<evidence type="ECO:0000256" key="10">
    <source>
        <dbReference type="ARBA" id="ARBA00022840"/>
    </source>
</evidence>
<keyword evidence="19" id="KW-1185">Reference proteome</keyword>
<dbReference type="GO" id="GO:0005524">
    <property type="term" value="F:ATP binding"/>
    <property type="evidence" value="ECO:0007669"/>
    <property type="project" value="UniProtKB-KW"/>
</dbReference>
<dbReference type="PROSITE" id="PS00329">
    <property type="entry name" value="HSP70_2"/>
    <property type="match status" value="1"/>
</dbReference>
<evidence type="ECO:0000256" key="3">
    <source>
        <dbReference type="ARBA" id="ARBA00007381"/>
    </source>
</evidence>
<evidence type="ECO:0000256" key="5">
    <source>
        <dbReference type="ARBA" id="ARBA00019933"/>
    </source>
</evidence>
<accession>A0AAN6MKX1</accession>
<keyword evidence="7 15" id="KW-0547">Nucleotide-binding</keyword>
<evidence type="ECO:0000256" key="14">
    <source>
        <dbReference type="ARBA" id="ARBA00069311"/>
    </source>
</evidence>
<evidence type="ECO:0000256" key="17">
    <source>
        <dbReference type="SAM" id="SignalP"/>
    </source>
</evidence>
<keyword evidence="6 17" id="KW-0732">Signal</keyword>
<dbReference type="InterPro" id="IPR042050">
    <property type="entry name" value="BIP_NBD"/>
</dbReference>
<evidence type="ECO:0000256" key="16">
    <source>
        <dbReference type="SAM" id="MobiDB-lite"/>
    </source>
</evidence>
<evidence type="ECO:0000256" key="11">
    <source>
        <dbReference type="ARBA" id="ARBA00023016"/>
    </source>
</evidence>
<protein>
    <recommendedName>
        <fullName evidence="14">Endoplasmic reticulum chaperone BIP</fullName>
        <ecNumber evidence="4">3.6.4.10</ecNumber>
    </recommendedName>
    <alternativeName>
        <fullName evidence="5">Endoplasmic reticulum chaperone BiP</fullName>
    </alternativeName>
    <alternativeName>
        <fullName evidence="12">Immunoglobulin heavy chain-binding protein homolog</fullName>
    </alternativeName>
</protein>
<gene>
    <name evidence="18" type="ORF">C8A05DRAFT_34393</name>
</gene>
<keyword evidence="9" id="KW-0256">Endoplasmic reticulum</keyword>
<proteinExistence type="inferred from homology"/>
<evidence type="ECO:0000256" key="6">
    <source>
        <dbReference type="ARBA" id="ARBA00022729"/>
    </source>
</evidence>
<dbReference type="InterPro" id="IPR013126">
    <property type="entry name" value="Hsp_70_fam"/>
</dbReference>
<evidence type="ECO:0000256" key="9">
    <source>
        <dbReference type="ARBA" id="ARBA00022824"/>
    </source>
</evidence>
<evidence type="ECO:0000256" key="8">
    <source>
        <dbReference type="ARBA" id="ARBA00022801"/>
    </source>
</evidence>
<dbReference type="InterPro" id="IPR043129">
    <property type="entry name" value="ATPase_NBD"/>
</dbReference>
<dbReference type="InterPro" id="IPR029048">
    <property type="entry name" value="HSP70_C_sf"/>
</dbReference>
<dbReference type="PANTHER" id="PTHR19375">
    <property type="entry name" value="HEAT SHOCK PROTEIN 70KDA"/>
    <property type="match status" value="1"/>
</dbReference>
<comment type="similarity">
    <text evidence="3 15">Belongs to the heat shock protein 70 family.</text>
</comment>
<dbReference type="SUPFAM" id="SSF100920">
    <property type="entry name" value="Heat shock protein 70kD (HSP70), peptide-binding domain"/>
    <property type="match status" value="1"/>
</dbReference>
<dbReference type="InterPro" id="IPR018181">
    <property type="entry name" value="Heat_shock_70_CS"/>
</dbReference>
<reference evidence="18" key="1">
    <citation type="journal article" date="2023" name="Mol. Phylogenet. Evol.">
        <title>Genome-scale phylogeny and comparative genomics of the fungal order Sordariales.</title>
        <authorList>
            <person name="Hensen N."/>
            <person name="Bonometti L."/>
            <person name="Westerberg I."/>
            <person name="Brannstrom I.O."/>
            <person name="Guillou S."/>
            <person name="Cros-Aarteil S."/>
            <person name="Calhoun S."/>
            <person name="Haridas S."/>
            <person name="Kuo A."/>
            <person name="Mondo S."/>
            <person name="Pangilinan J."/>
            <person name="Riley R."/>
            <person name="LaButti K."/>
            <person name="Andreopoulos B."/>
            <person name="Lipzen A."/>
            <person name="Chen C."/>
            <person name="Yan M."/>
            <person name="Daum C."/>
            <person name="Ng V."/>
            <person name="Clum A."/>
            <person name="Steindorff A."/>
            <person name="Ohm R.A."/>
            <person name="Martin F."/>
            <person name="Silar P."/>
            <person name="Natvig D.O."/>
            <person name="Lalanne C."/>
            <person name="Gautier V."/>
            <person name="Ament-Velasquez S.L."/>
            <person name="Kruys A."/>
            <person name="Hutchinson M.I."/>
            <person name="Powell A.J."/>
            <person name="Barry K."/>
            <person name="Miller A.N."/>
            <person name="Grigoriev I.V."/>
            <person name="Debuchy R."/>
            <person name="Gladieux P."/>
            <person name="Hiltunen Thoren M."/>
            <person name="Johannesson H."/>
        </authorList>
    </citation>
    <scope>NUCLEOTIDE SEQUENCE</scope>
    <source>
        <strain evidence="18">CBS 103.79</strain>
    </source>
</reference>
<dbReference type="Gene3D" id="2.60.34.10">
    <property type="entry name" value="Substrate Binding Domain Of DNAk, Chain A, domain 1"/>
    <property type="match status" value="1"/>
</dbReference>
<dbReference type="EC" id="3.6.4.10" evidence="4"/>
<dbReference type="SUPFAM" id="SSF100934">
    <property type="entry name" value="Heat shock protein 70kD (HSP70), C-terminal subdomain"/>
    <property type="match status" value="1"/>
</dbReference>
<dbReference type="FunFam" id="3.30.420.40:FF:000026">
    <property type="entry name" value="Heat shock protein 70"/>
    <property type="match status" value="1"/>
</dbReference>
<evidence type="ECO:0000256" key="2">
    <source>
        <dbReference type="ARBA" id="ARBA00004319"/>
    </source>
</evidence>
<feature type="signal peptide" evidence="17">
    <location>
        <begin position="1"/>
        <end position="36"/>
    </location>
</feature>
<evidence type="ECO:0000256" key="12">
    <source>
        <dbReference type="ARBA" id="ARBA00031728"/>
    </source>
</evidence>
<evidence type="ECO:0000256" key="4">
    <source>
        <dbReference type="ARBA" id="ARBA00012554"/>
    </source>
</evidence>
<feature type="chain" id="PRO_5042832856" description="Endoplasmic reticulum chaperone BIP" evidence="17">
    <location>
        <begin position="37"/>
        <end position="686"/>
    </location>
</feature>
<dbReference type="PROSITE" id="PS00297">
    <property type="entry name" value="HSP70_1"/>
    <property type="match status" value="1"/>
</dbReference>
<dbReference type="InterPro" id="IPR029047">
    <property type="entry name" value="HSP70_peptide-bd_sf"/>
</dbReference>
<dbReference type="FunFam" id="3.90.640.10:FF:000002">
    <property type="entry name" value="Heat shock 70 kDa"/>
    <property type="match status" value="1"/>
</dbReference>
<feature type="compositionally biased region" description="Basic and acidic residues" evidence="16">
    <location>
        <begin position="666"/>
        <end position="686"/>
    </location>
</feature>
<dbReference type="GO" id="GO:0140662">
    <property type="term" value="F:ATP-dependent protein folding chaperone"/>
    <property type="evidence" value="ECO:0007669"/>
    <property type="project" value="InterPro"/>
</dbReference>
<dbReference type="Gene3D" id="1.20.1270.10">
    <property type="match status" value="1"/>
</dbReference>
<sequence length="686" mass="73906">MAKKTRPNRQLPLGVGILLFFLILLCPLAAIPVARAAGTTSSSNSIVEPGEPVIGIDLGTTYSCVGIMKGDKVEILVNDQGNRITPSYVAFAENGERLIGDAAKNQFASNPRNTIFDIKRLIGRSFSDKGVQADLKHMPFKVTAGPGNTPVVEVDVGGKMRKFTPEEVSAMVLGKMKEVAESYLGQKVKHAVVTVPAYFTDQQRQATKDAGAIAGLNILRVVNEPTAAALAYGLNKPGPAGKERTVLVYDLGGGTFDVSLLSLEDGTFQVLATAGDTRLGGEDFDNRLVAHLAKTVKERHGVDVRDDARAMGKLKREAEKAKRALSAQMAARIEIEGLVGGVDFGETVTRARFEELNGELFRRTVGPVERVLRDAGVEKGEVTDIVLVGGSTRIPRVRGLVEEFFGREVSGGVNPDEAVAFGATVQAGIIAGIEANEGVLLMDVNPLTLGIETAGGVMAQLVQRNTQLPTKRSQIFSTTADNQPSVMIKVYEGERTMTKNNNLLGKFELTGIPPAPRGVPQIEVSFSLDVNGILQVSAQDKGTGRKESATITNDNGRLSKEEIARMIAEAEKFADEDKETRERIEARNGLETYAFGLKSQLEDNKGLGGRIDEEERETLRDAVREATEWLDKHGATATADEFGEQKEKLSDVAHPITSKLYDGADGGEKGGEASHDDYSEDYHDEL</sequence>
<evidence type="ECO:0000256" key="1">
    <source>
        <dbReference type="ARBA" id="ARBA00002226"/>
    </source>
</evidence>
<dbReference type="FunFam" id="2.60.34.10:FF:000002">
    <property type="entry name" value="Heat shock 70 kDa"/>
    <property type="match status" value="1"/>
</dbReference>
<dbReference type="Pfam" id="PF00012">
    <property type="entry name" value="HSP70"/>
    <property type="match status" value="1"/>
</dbReference>
<comment type="caution">
    <text evidence="18">The sequence shown here is derived from an EMBL/GenBank/DDBJ whole genome shotgun (WGS) entry which is preliminary data.</text>
</comment>
<dbReference type="GO" id="GO:0016787">
    <property type="term" value="F:hydrolase activity"/>
    <property type="evidence" value="ECO:0007669"/>
    <property type="project" value="UniProtKB-KW"/>
</dbReference>
<evidence type="ECO:0000313" key="18">
    <source>
        <dbReference type="EMBL" id="KAK3901917.1"/>
    </source>
</evidence>
<dbReference type="AlphaFoldDB" id="A0AAN6MKX1"/>
<comment type="catalytic activity">
    <reaction evidence="13">
        <text>ATP + H2O = ADP + phosphate + H(+)</text>
        <dbReference type="Rhea" id="RHEA:13065"/>
        <dbReference type="ChEBI" id="CHEBI:15377"/>
        <dbReference type="ChEBI" id="CHEBI:15378"/>
        <dbReference type="ChEBI" id="CHEBI:30616"/>
        <dbReference type="ChEBI" id="CHEBI:43474"/>
        <dbReference type="ChEBI" id="CHEBI:456216"/>
        <dbReference type="EC" id="3.6.4.10"/>
    </reaction>
</comment>
<dbReference type="EMBL" id="MU855546">
    <property type="protein sequence ID" value="KAK3901917.1"/>
    <property type="molecule type" value="Genomic_DNA"/>
</dbReference>
<dbReference type="Gene3D" id="3.30.420.40">
    <property type="match status" value="2"/>
</dbReference>
<keyword evidence="8" id="KW-0378">Hydrolase</keyword>
<dbReference type="FunFam" id="3.30.30.30:FF:000001">
    <property type="entry name" value="heat shock 70 kDa protein-like"/>
    <property type="match status" value="1"/>
</dbReference>
<dbReference type="Proteomes" id="UP001303889">
    <property type="component" value="Unassembled WGS sequence"/>
</dbReference>
<dbReference type="GO" id="GO:0005788">
    <property type="term" value="C:endoplasmic reticulum lumen"/>
    <property type="evidence" value="ECO:0007669"/>
    <property type="project" value="UniProtKB-SubCell"/>
</dbReference>
<dbReference type="Gene3D" id="3.90.640.10">
    <property type="entry name" value="Actin, Chain A, domain 4"/>
    <property type="match status" value="1"/>
</dbReference>
<evidence type="ECO:0000313" key="19">
    <source>
        <dbReference type="Proteomes" id="UP001303889"/>
    </source>
</evidence>
<comment type="function">
    <text evidence="1">Probably plays a role in facilitating the assembly of multimeric protein complexes inside the ER. Is required for secretory polypeptide translocation. May physically associate with SEC63 protein in the endoplasmic reticulum and this interaction may be regulated by ATP hydrolysis.</text>
</comment>
<evidence type="ECO:0000256" key="13">
    <source>
        <dbReference type="ARBA" id="ARBA00048056"/>
    </source>
</evidence>
<evidence type="ECO:0000256" key="7">
    <source>
        <dbReference type="ARBA" id="ARBA00022741"/>
    </source>
</evidence>
<reference evidence="18" key="2">
    <citation type="submission" date="2023-05" db="EMBL/GenBank/DDBJ databases">
        <authorList>
            <consortium name="Lawrence Berkeley National Laboratory"/>
            <person name="Steindorff A."/>
            <person name="Hensen N."/>
            <person name="Bonometti L."/>
            <person name="Westerberg I."/>
            <person name="Brannstrom I.O."/>
            <person name="Guillou S."/>
            <person name="Cros-Aarteil S."/>
            <person name="Calhoun S."/>
            <person name="Haridas S."/>
            <person name="Kuo A."/>
            <person name="Mondo S."/>
            <person name="Pangilinan J."/>
            <person name="Riley R."/>
            <person name="Labutti K."/>
            <person name="Andreopoulos B."/>
            <person name="Lipzen A."/>
            <person name="Chen C."/>
            <person name="Yanf M."/>
            <person name="Daum C."/>
            <person name="Ng V."/>
            <person name="Clum A."/>
            <person name="Ohm R."/>
            <person name="Martin F."/>
            <person name="Silar P."/>
            <person name="Natvig D."/>
            <person name="Lalanne C."/>
            <person name="Gautier V."/>
            <person name="Ament-Velasquez S.L."/>
            <person name="Kruys A."/>
            <person name="Hutchinson M.I."/>
            <person name="Powell A.J."/>
            <person name="Barry K."/>
            <person name="Miller A.N."/>
            <person name="Grigoriev I.V."/>
            <person name="Debuchy R."/>
            <person name="Gladieux P."/>
            <person name="Thoren M.H."/>
            <person name="Johannesson H."/>
        </authorList>
    </citation>
    <scope>NUCLEOTIDE SEQUENCE</scope>
    <source>
        <strain evidence="18">CBS 103.79</strain>
    </source>
</reference>
<keyword evidence="10 15" id="KW-0067">ATP-binding</keyword>